<feature type="domain" description="Isochorismatase-like" evidence="2">
    <location>
        <begin position="16"/>
        <end position="196"/>
    </location>
</feature>
<dbReference type="RefSeq" id="WP_092715375.1">
    <property type="nucleotide sequence ID" value="NZ_FMAG01000006.1"/>
</dbReference>
<dbReference type="Pfam" id="PF00857">
    <property type="entry name" value="Isochorismatase"/>
    <property type="match status" value="1"/>
</dbReference>
<dbReference type="InterPro" id="IPR050272">
    <property type="entry name" value="Isochorismatase-like_hydrls"/>
</dbReference>
<reference evidence="4" key="1">
    <citation type="submission" date="2016-08" db="EMBL/GenBank/DDBJ databases">
        <authorList>
            <person name="Varghese N."/>
            <person name="Submissions Spin"/>
        </authorList>
    </citation>
    <scope>NUCLEOTIDE SEQUENCE [LARGE SCALE GENOMIC DNA]</scope>
    <source>
        <strain evidence="4">HAMBI 2975</strain>
    </source>
</reference>
<accession>A0A1C3WLN0</accession>
<dbReference type="OrthoDB" id="9814140at2"/>
<dbReference type="CDD" id="cd00431">
    <property type="entry name" value="cysteine_hydrolases"/>
    <property type="match status" value="1"/>
</dbReference>
<organism evidence="3 4">
    <name type="scientific">Rhizobium multihospitium</name>
    <dbReference type="NCBI Taxonomy" id="410764"/>
    <lineage>
        <taxon>Bacteria</taxon>
        <taxon>Pseudomonadati</taxon>
        <taxon>Pseudomonadota</taxon>
        <taxon>Alphaproteobacteria</taxon>
        <taxon>Hyphomicrobiales</taxon>
        <taxon>Rhizobiaceae</taxon>
        <taxon>Rhizobium/Agrobacterium group</taxon>
        <taxon>Rhizobium</taxon>
    </lineage>
</organism>
<protein>
    <submittedName>
        <fullName evidence="3">Nicotinamidase-related amidase</fullName>
    </submittedName>
</protein>
<dbReference type="PANTHER" id="PTHR43540">
    <property type="entry name" value="PEROXYUREIDOACRYLATE/UREIDOACRYLATE AMIDOHYDROLASE-RELATED"/>
    <property type="match status" value="1"/>
</dbReference>
<dbReference type="STRING" id="410764.GA0061103_5715"/>
<proteinExistence type="predicted"/>
<name>A0A1C3WLN0_9HYPH</name>
<dbReference type="Gene3D" id="3.40.50.850">
    <property type="entry name" value="Isochorismatase-like"/>
    <property type="match status" value="1"/>
</dbReference>
<evidence type="ECO:0000259" key="2">
    <source>
        <dbReference type="Pfam" id="PF00857"/>
    </source>
</evidence>
<evidence type="ECO:0000313" key="3">
    <source>
        <dbReference type="EMBL" id="SCB40879.1"/>
    </source>
</evidence>
<dbReference type="InterPro" id="IPR036380">
    <property type="entry name" value="Isochorismatase-like_sf"/>
</dbReference>
<evidence type="ECO:0000313" key="4">
    <source>
        <dbReference type="Proteomes" id="UP000199101"/>
    </source>
</evidence>
<dbReference type="SUPFAM" id="SSF52499">
    <property type="entry name" value="Isochorismatase-like hydrolases"/>
    <property type="match status" value="1"/>
</dbReference>
<dbReference type="EMBL" id="FMAG01000006">
    <property type="protein sequence ID" value="SCB40879.1"/>
    <property type="molecule type" value="Genomic_DNA"/>
</dbReference>
<dbReference type="AlphaFoldDB" id="A0A1C3WLN0"/>
<keyword evidence="1" id="KW-0378">Hydrolase</keyword>
<gene>
    <name evidence="3" type="ORF">GA0061103_5715</name>
</gene>
<keyword evidence="4" id="KW-1185">Reference proteome</keyword>
<sequence length="208" mass="22668">MTIPTTLADWLSPNRTALLVYDMQIGIARQVKGSDETIRRIATIVAAARSAGIRVAFCRHLSLPKPWMGLFATRMAMAWQRTDDPEKVHPWFLRGSEAVEIVPELRPQEQDFVFDKLGMSAFEGTPLQLAMRDAGLSSLAICGIATEIGIEPTCRHAADLGIVPIVIEDACGHGDETAAMRSIDALRFLGDTIVTTSNEFVSAVSGTR</sequence>
<evidence type="ECO:0000256" key="1">
    <source>
        <dbReference type="ARBA" id="ARBA00022801"/>
    </source>
</evidence>
<dbReference type="Proteomes" id="UP000199101">
    <property type="component" value="Unassembled WGS sequence"/>
</dbReference>
<dbReference type="InterPro" id="IPR000868">
    <property type="entry name" value="Isochorismatase-like_dom"/>
</dbReference>
<dbReference type="GO" id="GO:0016787">
    <property type="term" value="F:hydrolase activity"/>
    <property type="evidence" value="ECO:0007669"/>
    <property type="project" value="UniProtKB-KW"/>
</dbReference>
<dbReference type="PANTHER" id="PTHR43540:SF6">
    <property type="entry name" value="ISOCHORISMATASE-LIKE DOMAIN-CONTAINING PROTEIN"/>
    <property type="match status" value="1"/>
</dbReference>